<accession>A0A0G0QIV8</accession>
<dbReference type="GO" id="GO:0005840">
    <property type="term" value="C:ribosome"/>
    <property type="evidence" value="ECO:0007669"/>
    <property type="project" value="UniProtKB-KW"/>
</dbReference>
<evidence type="ECO:0000256" key="5">
    <source>
        <dbReference type="HAMAP-Rule" id="MF_01302"/>
    </source>
</evidence>
<dbReference type="GO" id="GO:0019843">
    <property type="term" value="F:rRNA binding"/>
    <property type="evidence" value="ECO:0007669"/>
    <property type="project" value="UniProtKB-UniRule"/>
</dbReference>
<evidence type="ECO:0000256" key="4">
    <source>
        <dbReference type="ARBA" id="ARBA00035258"/>
    </source>
</evidence>
<comment type="caution">
    <text evidence="7">The sequence shown here is derived from an EMBL/GenBank/DDBJ whole genome shotgun (WGS) entry which is preliminary data.</text>
</comment>
<evidence type="ECO:0000256" key="1">
    <source>
        <dbReference type="ARBA" id="ARBA00006471"/>
    </source>
</evidence>
<dbReference type="NCBIfam" id="NF001109">
    <property type="entry name" value="PRK00136.1"/>
    <property type="match status" value="1"/>
</dbReference>
<proteinExistence type="inferred from homology"/>
<dbReference type="PATRIC" id="fig|1619033.3.peg.720"/>
<keyword evidence="3 5" id="KW-0687">Ribonucleoprotein</keyword>
<dbReference type="AlphaFoldDB" id="A0A0G0QIV8"/>
<dbReference type="SUPFAM" id="SSF56047">
    <property type="entry name" value="Ribosomal protein S8"/>
    <property type="match status" value="1"/>
</dbReference>
<dbReference type="EMBL" id="LBXZ01000010">
    <property type="protein sequence ID" value="KKR40073.1"/>
    <property type="molecule type" value="Genomic_DNA"/>
</dbReference>
<organism evidence="7 8">
    <name type="scientific">Candidatus Yanofskybacteria bacterium GW2011_GWE2_40_11</name>
    <dbReference type="NCBI Taxonomy" id="1619033"/>
    <lineage>
        <taxon>Bacteria</taxon>
        <taxon>Candidatus Yanofskyibacteriota</taxon>
    </lineage>
</organism>
<dbReference type="FunFam" id="3.30.1490.10:FF:000001">
    <property type="entry name" value="30S ribosomal protein S8"/>
    <property type="match status" value="1"/>
</dbReference>
<evidence type="ECO:0000313" key="8">
    <source>
        <dbReference type="Proteomes" id="UP000034072"/>
    </source>
</evidence>
<name>A0A0G0QIV8_9BACT</name>
<dbReference type="GO" id="GO:1990904">
    <property type="term" value="C:ribonucleoprotein complex"/>
    <property type="evidence" value="ECO:0007669"/>
    <property type="project" value="UniProtKB-KW"/>
</dbReference>
<dbReference type="Gene3D" id="3.30.1370.30">
    <property type="match status" value="1"/>
</dbReference>
<dbReference type="GO" id="GO:0005737">
    <property type="term" value="C:cytoplasm"/>
    <property type="evidence" value="ECO:0007669"/>
    <property type="project" value="UniProtKB-ARBA"/>
</dbReference>
<dbReference type="InterPro" id="IPR000630">
    <property type="entry name" value="Ribosomal_uS8"/>
</dbReference>
<protein>
    <recommendedName>
        <fullName evidence="4 5">Small ribosomal subunit protein uS8</fullName>
    </recommendedName>
</protein>
<evidence type="ECO:0000313" key="7">
    <source>
        <dbReference type="EMBL" id="KKR40073.1"/>
    </source>
</evidence>
<comment type="subunit">
    <text evidence="5">Part of the 30S ribosomal subunit. Contacts proteins S5 and S12.</text>
</comment>
<dbReference type="InterPro" id="IPR035987">
    <property type="entry name" value="Ribosomal_uS8_sf"/>
</dbReference>
<dbReference type="PANTHER" id="PTHR11758">
    <property type="entry name" value="40S RIBOSOMAL PROTEIN S15A"/>
    <property type="match status" value="1"/>
</dbReference>
<comment type="similarity">
    <text evidence="1 5 6">Belongs to the universal ribosomal protein uS8 family.</text>
</comment>
<keyword evidence="5" id="KW-0694">RNA-binding</keyword>
<evidence type="ECO:0000256" key="6">
    <source>
        <dbReference type="RuleBase" id="RU003660"/>
    </source>
</evidence>
<dbReference type="HAMAP" id="MF_01302_B">
    <property type="entry name" value="Ribosomal_uS8_B"/>
    <property type="match status" value="1"/>
</dbReference>
<keyword evidence="5" id="KW-0699">rRNA-binding</keyword>
<dbReference type="InterPro" id="IPR047863">
    <property type="entry name" value="Ribosomal_uS8_CS"/>
</dbReference>
<dbReference type="PROSITE" id="PS00053">
    <property type="entry name" value="RIBOSOMAL_S8"/>
    <property type="match status" value="1"/>
</dbReference>
<comment type="function">
    <text evidence="5">One of the primary rRNA binding proteins, it binds directly to 16S rRNA central domain where it helps coordinate assembly of the platform of the 30S subunit.</text>
</comment>
<dbReference type="GO" id="GO:0003735">
    <property type="term" value="F:structural constituent of ribosome"/>
    <property type="evidence" value="ECO:0007669"/>
    <property type="project" value="InterPro"/>
</dbReference>
<dbReference type="Gene3D" id="3.30.1490.10">
    <property type="match status" value="1"/>
</dbReference>
<keyword evidence="2 5" id="KW-0689">Ribosomal protein</keyword>
<dbReference type="GO" id="GO:0006412">
    <property type="term" value="P:translation"/>
    <property type="evidence" value="ECO:0007669"/>
    <property type="project" value="UniProtKB-UniRule"/>
</dbReference>
<dbReference type="Proteomes" id="UP000034072">
    <property type="component" value="Unassembled WGS sequence"/>
</dbReference>
<dbReference type="Pfam" id="PF00410">
    <property type="entry name" value="Ribosomal_S8"/>
    <property type="match status" value="1"/>
</dbReference>
<gene>
    <name evidence="5" type="primary">rpsH</name>
    <name evidence="7" type="ORF">UT75_C0010G0012</name>
</gene>
<evidence type="ECO:0000256" key="2">
    <source>
        <dbReference type="ARBA" id="ARBA00022980"/>
    </source>
</evidence>
<reference evidence="7 8" key="1">
    <citation type="journal article" date="2015" name="Nature">
        <title>rRNA introns, odd ribosomes, and small enigmatic genomes across a large radiation of phyla.</title>
        <authorList>
            <person name="Brown C.T."/>
            <person name="Hug L.A."/>
            <person name="Thomas B.C."/>
            <person name="Sharon I."/>
            <person name="Castelle C.J."/>
            <person name="Singh A."/>
            <person name="Wilkins M.J."/>
            <person name="Williams K.H."/>
            <person name="Banfield J.F."/>
        </authorList>
    </citation>
    <scope>NUCLEOTIDE SEQUENCE [LARGE SCALE GENOMIC DNA]</scope>
</reference>
<sequence length="133" mass="14920">MTDPISDMLIVIKNAQAVKKEQVVIPFSRMKLAIAKVLKDSEFITDYEKKAKKIKNSEHDFLYITLKYEDNHGAISDIKLVSKPSRRMYLGAKEIRPVRSGYGIGILSTSKGVMSSIEARKSGLGGEIICEIW</sequence>
<evidence type="ECO:0000256" key="3">
    <source>
        <dbReference type="ARBA" id="ARBA00023274"/>
    </source>
</evidence>